<evidence type="ECO:0000256" key="9">
    <source>
        <dbReference type="ARBA" id="ARBA00022840"/>
    </source>
</evidence>
<dbReference type="GO" id="GO:0007166">
    <property type="term" value="P:cell surface receptor signaling pathway"/>
    <property type="evidence" value="ECO:0007669"/>
    <property type="project" value="InterPro"/>
</dbReference>
<reference evidence="19" key="2">
    <citation type="submission" date="2021-03" db="UniProtKB">
        <authorList>
            <consortium name="EnsemblPlants"/>
        </authorList>
    </citation>
    <scope>IDENTIFICATION</scope>
</reference>
<dbReference type="OrthoDB" id="4062651at2759"/>
<evidence type="ECO:0000256" key="5">
    <source>
        <dbReference type="ARBA" id="ARBA00022729"/>
    </source>
</evidence>
<evidence type="ECO:0000256" key="6">
    <source>
        <dbReference type="ARBA" id="ARBA00022737"/>
    </source>
</evidence>
<evidence type="ECO:0000259" key="17">
    <source>
        <dbReference type="PROSITE" id="PS50011"/>
    </source>
</evidence>
<dbReference type="PANTHER" id="PTHR27005">
    <property type="entry name" value="WALL-ASSOCIATED RECEPTOR KINASE-LIKE 21"/>
    <property type="match status" value="1"/>
</dbReference>
<dbReference type="PROSITE" id="PS00107">
    <property type="entry name" value="PROTEIN_KINASE_ATP"/>
    <property type="match status" value="1"/>
</dbReference>
<dbReference type="GO" id="GO:0030247">
    <property type="term" value="F:polysaccharide binding"/>
    <property type="evidence" value="ECO:0007669"/>
    <property type="project" value="InterPro"/>
</dbReference>
<sequence length="788" mass="87633">MYSIVFTICQFMQSHFSNKISISLGMGVVDSCSMVLLTMITVWLLFTPCLAGDGKAVTPSTTLVIASNCSDKCGNISIPYPFGIEDGCYLEQPDITPFSSFKINCSNHNNTLPTIFGTNFEILNISVKEGDFHSKLPVSYDCYNQSGYVNSWMTWFNLVTFTLSSTKNILVAIGCDTYATFSGVRGDKEYGTGCMTKCVEPEDVIDGECTGVGCCQASIPGGINNVTVYLDSFNNHSSVYSFNPCNVAFPVAKDVFTFNRRYLSHDMEYYQGLALPVVYNWAIGRNNCSVAKANGTCMCKENADCYDPVHELGYRCNCKDGYSGNPYLPRGCLDINECEGANECEKMEYCRNTIGGYYCKCPKGYHGNGTTTDRCIPHAKPKPWLTPVLVTAGIGGGAVILLVIGFILHWKHGKTQLKNMRESYFRQNGGLLLHSKLSGQDVDILKIFSMQDLEIATDNYSDENIIGRGGFGIVYKGVLPNNQVVAIKKSLKVDPNQVEQFVNEVLVLSQINNKNVVKLLGCCLESEAPLLVYEFINNGTLYDHLDDPIKASLMKWHVRLNIASEVADVLSYLHNTISTPIIHRDMKSMNILVDERYTAKVSDFGASRLVPSDQDQLATMVLGTWGYLDPEYMQTSELTQKSDVYSFGVVLLELLTRKKVVSNDRPETERGLAMHFILKMKEGRLLDILDKYIVSEETVEEIQKVAILAKWCLMLKGEERPTMKEVALELETIKRKGSHPWSNNALLQEGDCEFLLGELSRSDYGECSIGYDSSTYDSRMVSSLGGGR</sequence>
<dbReference type="SMART" id="SM00181">
    <property type="entry name" value="EGF"/>
    <property type="match status" value="2"/>
</dbReference>
<accession>A0A803M5X0</accession>
<keyword evidence="9 15" id="KW-0067">ATP-binding</keyword>
<evidence type="ECO:0000259" key="18">
    <source>
        <dbReference type="PROSITE" id="PS50026"/>
    </source>
</evidence>
<dbReference type="CDD" id="cd14066">
    <property type="entry name" value="STKc_IRAK"/>
    <property type="match status" value="1"/>
</dbReference>
<dbReference type="PROSITE" id="PS00108">
    <property type="entry name" value="PROTEIN_KINASE_ST"/>
    <property type="match status" value="1"/>
</dbReference>
<dbReference type="Gene3D" id="3.30.200.20">
    <property type="entry name" value="Phosphorylase Kinase, domain 1"/>
    <property type="match status" value="1"/>
</dbReference>
<dbReference type="InterPro" id="IPR000152">
    <property type="entry name" value="EGF-type_Asp/Asn_hydroxyl_site"/>
</dbReference>
<dbReference type="PROSITE" id="PS50026">
    <property type="entry name" value="EGF_3"/>
    <property type="match status" value="1"/>
</dbReference>
<dbReference type="InterPro" id="IPR025287">
    <property type="entry name" value="WAK_GUB"/>
</dbReference>
<comment type="catalytic activity">
    <reaction evidence="13">
        <text>L-threonyl-[protein] + ATP = O-phospho-L-threonyl-[protein] + ADP + H(+)</text>
        <dbReference type="Rhea" id="RHEA:46608"/>
        <dbReference type="Rhea" id="RHEA-COMP:11060"/>
        <dbReference type="Rhea" id="RHEA-COMP:11605"/>
        <dbReference type="ChEBI" id="CHEBI:15378"/>
        <dbReference type="ChEBI" id="CHEBI:30013"/>
        <dbReference type="ChEBI" id="CHEBI:30616"/>
        <dbReference type="ChEBI" id="CHEBI:61977"/>
        <dbReference type="ChEBI" id="CHEBI:456216"/>
    </reaction>
</comment>
<dbReference type="EnsemblPlants" id="AUR62023843-RA">
    <property type="protein sequence ID" value="AUR62023843-RA:cds"/>
    <property type="gene ID" value="AUR62023843"/>
</dbReference>
<dbReference type="InterPro" id="IPR001881">
    <property type="entry name" value="EGF-like_Ca-bd_dom"/>
</dbReference>
<feature type="domain" description="EGF-like" evidence="18">
    <location>
        <begin position="334"/>
        <end position="376"/>
    </location>
</feature>
<feature type="domain" description="Protein kinase" evidence="17">
    <location>
        <begin position="460"/>
        <end position="742"/>
    </location>
</feature>
<comment type="catalytic activity">
    <reaction evidence="12">
        <text>L-seryl-[protein] + ATP = O-phospho-L-seryl-[protein] + ADP + H(+)</text>
        <dbReference type="Rhea" id="RHEA:17989"/>
        <dbReference type="Rhea" id="RHEA-COMP:9863"/>
        <dbReference type="Rhea" id="RHEA-COMP:11604"/>
        <dbReference type="ChEBI" id="CHEBI:15378"/>
        <dbReference type="ChEBI" id="CHEBI:29999"/>
        <dbReference type="ChEBI" id="CHEBI:30616"/>
        <dbReference type="ChEBI" id="CHEBI:83421"/>
        <dbReference type="ChEBI" id="CHEBI:456216"/>
    </reaction>
</comment>
<evidence type="ECO:0000256" key="15">
    <source>
        <dbReference type="PROSITE-ProRule" id="PRU10141"/>
    </source>
</evidence>
<dbReference type="KEGG" id="cqi:110738781"/>
<evidence type="ECO:0000256" key="11">
    <source>
        <dbReference type="ARBA" id="ARBA00023180"/>
    </source>
</evidence>
<gene>
    <name evidence="19" type="primary">LOC110738781</name>
</gene>
<dbReference type="PROSITE" id="PS50011">
    <property type="entry name" value="PROTEIN_KINASE_DOM"/>
    <property type="match status" value="1"/>
</dbReference>
<dbReference type="GO" id="GO:0005524">
    <property type="term" value="F:ATP binding"/>
    <property type="evidence" value="ECO:0007669"/>
    <property type="project" value="UniProtKB-UniRule"/>
</dbReference>
<dbReference type="InterPro" id="IPR045274">
    <property type="entry name" value="WAK-like"/>
</dbReference>
<keyword evidence="16" id="KW-1133">Transmembrane helix</keyword>
<dbReference type="Gramene" id="AUR62023843-RA">
    <property type="protein sequence ID" value="AUR62023843-RA:cds"/>
    <property type="gene ID" value="AUR62023843"/>
</dbReference>
<dbReference type="GO" id="GO:0004674">
    <property type="term" value="F:protein serine/threonine kinase activity"/>
    <property type="evidence" value="ECO:0007669"/>
    <property type="project" value="UniProtKB-KW"/>
</dbReference>
<dbReference type="GO" id="GO:0005509">
    <property type="term" value="F:calcium ion binding"/>
    <property type="evidence" value="ECO:0007669"/>
    <property type="project" value="InterPro"/>
</dbReference>
<evidence type="ECO:0000256" key="8">
    <source>
        <dbReference type="ARBA" id="ARBA00022777"/>
    </source>
</evidence>
<keyword evidence="10" id="KW-1015">Disulfide bond</keyword>
<evidence type="ECO:0000256" key="16">
    <source>
        <dbReference type="SAM" id="Phobius"/>
    </source>
</evidence>
<dbReference type="Pfam" id="PF00069">
    <property type="entry name" value="Pkinase"/>
    <property type="match status" value="1"/>
</dbReference>
<dbReference type="PROSITE" id="PS01187">
    <property type="entry name" value="EGF_CA"/>
    <property type="match status" value="1"/>
</dbReference>
<comment type="subcellular location">
    <subcellularLocation>
        <location evidence="1">Membrane</location>
        <topology evidence="1">Single-pass type I membrane protein</topology>
    </subcellularLocation>
</comment>
<dbReference type="SMART" id="SM00220">
    <property type="entry name" value="S_TKc"/>
    <property type="match status" value="1"/>
</dbReference>
<dbReference type="SUPFAM" id="SSF57196">
    <property type="entry name" value="EGF/Laminin"/>
    <property type="match status" value="1"/>
</dbReference>
<dbReference type="FunFam" id="3.30.200.20:FF:000337">
    <property type="entry name" value="Wall-associated receptor kinase 3"/>
    <property type="match status" value="1"/>
</dbReference>
<feature type="transmembrane region" description="Helical" evidence="16">
    <location>
        <begin position="20"/>
        <end position="46"/>
    </location>
</feature>
<evidence type="ECO:0000313" key="19">
    <source>
        <dbReference type="EnsemblPlants" id="AUR62023843-RA:cds"/>
    </source>
</evidence>
<dbReference type="InterPro" id="IPR049883">
    <property type="entry name" value="NOTCH1_EGF-like"/>
</dbReference>
<dbReference type="SUPFAM" id="SSF56112">
    <property type="entry name" value="Protein kinase-like (PK-like)"/>
    <property type="match status" value="1"/>
</dbReference>
<evidence type="ECO:0000256" key="10">
    <source>
        <dbReference type="ARBA" id="ARBA00023157"/>
    </source>
</evidence>
<dbReference type="RefSeq" id="XP_021774907.1">
    <property type="nucleotide sequence ID" value="XM_021919215.1"/>
</dbReference>
<proteinExistence type="predicted"/>
<name>A0A803M5X0_CHEQI</name>
<evidence type="ECO:0000256" key="13">
    <source>
        <dbReference type="ARBA" id="ARBA00047951"/>
    </source>
</evidence>
<dbReference type="InterPro" id="IPR011009">
    <property type="entry name" value="Kinase-like_dom_sf"/>
</dbReference>
<dbReference type="GeneID" id="110738781"/>
<reference evidence="19" key="1">
    <citation type="journal article" date="2017" name="Nature">
        <title>The genome of Chenopodium quinoa.</title>
        <authorList>
            <person name="Jarvis D.E."/>
            <person name="Ho Y.S."/>
            <person name="Lightfoot D.J."/>
            <person name="Schmoeckel S.M."/>
            <person name="Li B."/>
            <person name="Borm T.J.A."/>
            <person name="Ohyanagi H."/>
            <person name="Mineta K."/>
            <person name="Michell C.T."/>
            <person name="Saber N."/>
            <person name="Kharbatia N.M."/>
            <person name="Rupper R.R."/>
            <person name="Sharp A.R."/>
            <person name="Dally N."/>
            <person name="Boughton B.A."/>
            <person name="Woo Y.H."/>
            <person name="Gao G."/>
            <person name="Schijlen E.G.W.M."/>
            <person name="Guo X."/>
            <person name="Momin A.A."/>
            <person name="Negrao S."/>
            <person name="Al-Babili S."/>
            <person name="Gehring C."/>
            <person name="Roessner U."/>
            <person name="Jung C."/>
            <person name="Murphy K."/>
            <person name="Arold S.T."/>
            <person name="Gojobori T."/>
            <person name="van der Linden C.G."/>
            <person name="van Loo E.N."/>
            <person name="Jellen E.N."/>
            <person name="Maughan P.J."/>
            <person name="Tester M."/>
        </authorList>
    </citation>
    <scope>NUCLEOTIDE SEQUENCE [LARGE SCALE GENOMIC DNA]</scope>
    <source>
        <strain evidence="19">cv. PI 614886</strain>
    </source>
</reference>
<protein>
    <submittedName>
        <fullName evidence="19">Uncharacterized protein</fullName>
    </submittedName>
</protein>
<organism evidence="19 20">
    <name type="scientific">Chenopodium quinoa</name>
    <name type="common">Quinoa</name>
    <dbReference type="NCBI Taxonomy" id="63459"/>
    <lineage>
        <taxon>Eukaryota</taxon>
        <taxon>Viridiplantae</taxon>
        <taxon>Streptophyta</taxon>
        <taxon>Embryophyta</taxon>
        <taxon>Tracheophyta</taxon>
        <taxon>Spermatophyta</taxon>
        <taxon>Magnoliopsida</taxon>
        <taxon>eudicotyledons</taxon>
        <taxon>Gunneridae</taxon>
        <taxon>Pentapetalae</taxon>
        <taxon>Caryophyllales</taxon>
        <taxon>Chenopodiaceae</taxon>
        <taxon>Chenopodioideae</taxon>
        <taxon>Atripliceae</taxon>
        <taxon>Chenopodium</taxon>
    </lineage>
</organism>
<evidence type="ECO:0000313" key="20">
    <source>
        <dbReference type="Proteomes" id="UP000596660"/>
    </source>
</evidence>
<dbReference type="Pfam" id="PF13947">
    <property type="entry name" value="GUB_WAK_bind"/>
    <property type="match status" value="1"/>
</dbReference>
<dbReference type="PROSITE" id="PS00010">
    <property type="entry name" value="ASX_HYDROXYL"/>
    <property type="match status" value="1"/>
</dbReference>
<dbReference type="FunFam" id="2.10.25.10:FF:000038">
    <property type="entry name" value="Fibrillin 2"/>
    <property type="match status" value="1"/>
</dbReference>
<evidence type="ECO:0000256" key="4">
    <source>
        <dbReference type="ARBA" id="ARBA00022679"/>
    </source>
</evidence>
<evidence type="ECO:0000256" key="2">
    <source>
        <dbReference type="ARBA" id="ARBA00022527"/>
    </source>
</evidence>
<evidence type="ECO:0000256" key="14">
    <source>
        <dbReference type="PROSITE-ProRule" id="PRU00076"/>
    </source>
</evidence>
<keyword evidence="4" id="KW-0808">Transferase</keyword>
<dbReference type="Proteomes" id="UP000596660">
    <property type="component" value="Unplaced"/>
</dbReference>
<dbReference type="PANTHER" id="PTHR27005:SF468">
    <property type="entry name" value="OS01G0310500 PROTEIN"/>
    <property type="match status" value="1"/>
</dbReference>
<dbReference type="InterPro" id="IPR002049">
    <property type="entry name" value="LE_dom"/>
</dbReference>
<dbReference type="Gene3D" id="1.10.510.10">
    <property type="entry name" value="Transferase(Phosphotransferase) domain 1"/>
    <property type="match status" value="1"/>
</dbReference>
<dbReference type="CDD" id="cd00054">
    <property type="entry name" value="EGF_CA"/>
    <property type="match status" value="1"/>
</dbReference>
<keyword evidence="20" id="KW-1185">Reference proteome</keyword>
<feature type="binding site" evidence="15">
    <location>
        <position position="489"/>
    </location>
    <ligand>
        <name>ATP</name>
        <dbReference type="ChEBI" id="CHEBI:30616"/>
    </ligand>
</feature>
<keyword evidence="8" id="KW-0418">Kinase</keyword>
<keyword evidence="16" id="KW-0472">Membrane</keyword>
<keyword evidence="6" id="KW-0677">Repeat</keyword>
<keyword evidence="7 15" id="KW-0547">Nucleotide-binding</keyword>
<dbReference type="InterPro" id="IPR000742">
    <property type="entry name" value="EGF"/>
</dbReference>
<keyword evidence="3 14" id="KW-0245">EGF-like domain</keyword>
<dbReference type="InterPro" id="IPR000719">
    <property type="entry name" value="Prot_kinase_dom"/>
</dbReference>
<evidence type="ECO:0000256" key="12">
    <source>
        <dbReference type="ARBA" id="ARBA00047558"/>
    </source>
</evidence>
<keyword evidence="16" id="KW-0812">Transmembrane</keyword>
<comment type="caution">
    <text evidence="14">Lacks conserved residue(s) required for the propagation of feature annotation.</text>
</comment>
<dbReference type="InterPro" id="IPR008271">
    <property type="entry name" value="Ser/Thr_kinase_AS"/>
</dbReference>
<feature type="transmembrane region" description="Helical" evidence="16">
    <location>
        <begin position="384"/>
        <end position="410"/>
    </location>
</feature>
<dbReference type="Gene3D" id="2.10.25.10">
    <property type="entry name" value="Laminin"/>
    <property type="match status" value="1"/>
</dbReference>
<dbReference type="FunFam" id="1.10.510.10:FF:000084">
    <property type="entry name" value="Wall-associated receptor kinase 2"/>
    <property type="match status" value="1"/>
</dbReference>
<dbReference type="Pfam" id="PF07645">
    <property type="entry name" value="EGF_CA"/>
    <property type="match status" value="1"/>
</dbReference>
<keyword evidence="11" id="KW-0325">Glycoprotein</keyword>
<evidence type="ECO:0000256" key="7">
    <source>
        <dbReference type="ARBA" id="ARBA00022741"/>
    </source>
</evidence>
<dbReference type="InterPro" id="IPR017441">
    <property type="entry name" value="Protein_kinase_ATP_BS"/>
</dbReference>
<keyword evidence="2" id="KW-0723">Serine/threonine-protein kinase</keyword>
<evidence type="ECO:0000256" key="1">
    <source>
        <dbReference type="ARBA" id="ARBA00004479"/>
    </source>
</evidence>
<keyword evidence="5" id="KW-0732">Signal</keyword>
<dbReference type="InterPro" id="IPR018097">
    <property type="entry name" value="EGF_Ca-bd_CS"/>
</dbReference>
<dbReference type="CDD" id="cd00055">
    <property type="entry name" value="EGF_Lam"/>
    <property type="match status" value="1"/>
</dbReference>
<evidence type="ECO:0000256" key="3">
    <source>
        <dbReference type="ARBA" id="ARBA00022536"/>
    </source>
</evidence>
<dbReference type="GO" id="GO:0005886">
    <property type="term" value="C:plasma membrane"/>
    <property type="evidence" value="ECO:0007669"/>
    <property type="project" value="TreeGrafter"/>
</dbReference>
<dbReference type="SMART" id="SM00179">
    <property type="entry name" value="EGF_CA"/>
    <property type="match status" value="1"/>
</dbReference>
<dbReference type="AlphaFoldDB" id="A0A803M5X0"/>